<organism evidence="2 3">
    <name type="scientific">Priestia taiwanensis</name>
    <dbReference type="NCBI Taxonomy" id="1347902"/>
    <lineage>
        <taxon>Bacteria</taxon>
        <taxon>Bacillati</taxon>
        <taxon>Bacillota</taxon>
        <taxon>Bacilli</taxon>
        <taxon>Bacillales</taxon>
        <taxon>Bacillaceae</taxon>
        <taxon>Priestia</taxon>
    </lineage>
</organism>
<dbReference type="RefSeq" id="WP_188389642.1">
    <property type="nucleotide sequence ID" value="NZ_BMFK01000004.1"/>
</dbReference>
<evidence type="ECO:0000313" key="2">
    <source>
        <dbReference type="EMBL" id="GGE81275.1"/>
    </source>
</evidence>
<comment type="caution">
    <text evidence="2">The sequence shown here is derived from an EMBL/GenBank/DDBJ whole genome shotgun (WGS) entry which is preliminary data.</text>
</comment>
<reference evidence="2" key="1">
    <citation type="journal article" date="2014" name="Int. J. Syst. Evol. Microbiol.">
        <title>Complete genome sequence of Corynebacterium casei LMG S-19264T (=DSM 44701T), isolated from a smear-ripened cheese.</title>
        <authorList>
            <consortium name="US DOE Joint Genome Institute (JGI-PGF)"/>
            <person name="Walter F."/>
            <person name="Albersmeier A."/>
            <person name="Kalinowski J."/>
            <person name="Ruckert C."/>
        </authorList>
    </citation>
    <scope>NUCLEOTIDE SEQUENCE</scope>
    <source>
        <strain evidence="2">CGMCC 1.12698</strain>
    </source>
</reference>
<sequence length="307" mass="36355">MLIQHEYFKSRSSFYNLDPIGIGTANVESLTSFIMRLCKVHHIRIRALFTYIYKQRLVSKPISFQSDYFNRGKMLYNQEITAALGKLTKRFDIAFLSLYLFPEYIYGRDVKKYRVWCPSCFEEDESSLALVYDRLLWNLEFVKICNVHKCLLETRCPGCSRKNPVLSVKLSIDFCHHCGYKLSNVVPKSIECLSIHERNAQEIIINQLCLLLSLNYKGRHFISFYKEEQCFGKLNREDISDIKKVFGMETMGYITKYFLENGIHNRTTHKNPGIKDMHYFWTRIFMFQILNKDLYDKLHNSALFIEL</sequence>
<dbReference type="Pfam" id="PF06527">
    <property type="entry name" value="TniQ"/>
    <property type="match status" value="1"/>
</dbReference>
<name>A0A917AX49_9BACI</name>
<proteinExistence type="predicted"/>
<evidence type="ECO:0000259" key="1">
    <source>
        <dbReference type="Pfam" id="PF06527"/>
    </source>
</evidence>
<dbReference type="Proteomes" id="UP000605259">
    <property type="component" value="Unassembled WGS sequence"/>
</dbReference>
<dbReference type="InterPro" id="IPR009492">
    <property type="entry name" value="TniQ"/>
</dbReference>
<feature type="domain" description="TniQ" evidence="1">
    <location>
        <begin position="19"/>
        <end position="152"/>
    </location>
</feature>
<protein>
    <recommendedName>
        <fullName evidence="1">TniQ domain-containing protein</fullName>
    </recommendedName>
</protein>
<dbReference type="EMBL" id="BMFK01000004">
    <property type="protein sequence ID" value="GGE81275.1"/>
    <property type="molecule type" value="Genomic_DNA"/>
</dbReference>
<gene>
    <name evidence="2" type="ORF">GCM10007140_33560</name>
</gene>
<evidence type="ECO:0000313" key="3">
    <source>
        <dbReference type="Proteomes" id="UP000605259"/>
    </source>
</evidence>
<accession>A0A917AX49</accession>
<keyword evidence="3" id="KW-1185">Reference proteome</keyword>
<dbReference type="AlphaFoldDB" id="A0A917AX49"/>
<reference evidence="2" key="2">
    <citation type="submission" date="2020-09" db="EMBL/GenBank/DDBJ databases">
        <authorList>
            <person name="Sun Q."/>
            <person name="Zhou Y."/>
        </authorList>
    </citation>
    <scope>NUCLEOTIDE SEQUENCE</scope>
    <source>
        <strain evidence="2">CGMCC 1.12698</strain>
    </source>
</reference>